<accession>A0A178LG74</accession>
<dbReference type="InterPro" id="IPR014710">
    <property type="entry name" value="RmlC-like_jellyroll"/>
</dbReference>
<reference evidence="2 3" key="1">
    <citation type="submission" date="2016-04" db="EMBL/GenBank/DDBJ databases">
        <title>Draft Genome Sequences of Staphylococcus capitis Strain H36, S. capitis Strain H65, S. cohnii Strain H62, S. hominis Strain H69, Mycobacterium iranicum Strain H39, Plantibacter sp. Strain H53, Pseudomonas oryzihabitans Strain H72, and Microbacterium sp. Strain H83, isolated from residential settings.</title>
        <authorList>
            <person name="Lymperopoulou D."/>
            <person name="Adams R.I."/>
            <person name="Lindow S."/>
            <person name="Coil D.A."/>
            <person name="Jospin G."/>
            <person name="Eisen J.A."/>
        </authorList>
    </citation>
    <scope>NUCLEOTIDE SEQUENCE [LARGE SCALE GENOMIC DNA]</scope>
    <source>
        <strain evidence="2 3">H72</strain>
    </source>
</reference>
<evidence type="ECO:0000313" key="3">
    <source>
        <dbReference type="Proteomes" id="UP000078356"/>
    </source>
</evidence>
<dbReference type="InterPro" id="IPR008579">
    <property type="entry name" value="UGlyAH_Cupin_dom"/>
</dbReference>
<gene>
    <name evidence="2" type="ORF">A4V15_01790</name>
</gene>
<dbReference type="InterPro" id="IPR011051">
    <property type="entry name" value="RmlC_Cupin_sf"/>
</dbReference>
<dbReference type="OrthoDB" id="9799053at2"/>
<dbReference type="RefSeq" id="WP_064307660.1">
    <property type="nucleotide sequence ID" value="NZ_LWCR01000012.1"/>
</dbReference>
<dbReference type="Proteomes" id="UP000078356">
    <property type="component" value="Unassembled WGS sequence"/>
</dbReference>
<dbReference type="PANTHER" id="PTHR40943:SF2">
    <property type="entry name" value="(S)-UREIDOGLYCINE AMINOHYDROLASE CUPIN DOMAIN-CONTAINING PROTEIN"/>
    <property type="match status" value="1"/>
</dbReference>
<dbReference type="SUPFAM" id="SSF51182">
    <property type="entry name" value="RmlC-like cupins"/>
    <property type="match status" value="1"/>
</dbReference>
<dbReference type="Gene3D" id="2.60.120.10">
    <property type="entry name" value="Jelly Rolls"/>
    <property type="match status" value="1"/>
</dbReference>
<evidence type="ECO:0000313" key="2">
    <source>
        <dbReference type="EMBL" id="OAN29696.1"/>
    </source>
</evidence>
<protein>
    <submittedName>
        <fullName evidence="2">Transcriptional regulator</fullName>
    </submittedName>
</protein>
<name>A0A178LG74_9PSED</name>
<dbReference type="Pfam" id="PF05899">
    <property type="entry name" value="Cupin_3"/>
    <property type="match status" value="1"/>
</dbReference>
<dbReference type="PANTHER" id="PTHR40943">
    <property type="entry name" value="CYTOPLASMIC PROTEIN-RELATED"/>
    <property type="match status" value="1"/>
</dbReference>
<dbReference type="CDD" id="cd02227">
    <property type="entry name" value="cupin_TM1112-like"/>
    <property type="match status" value="1"/>
</dbReference>
<organism evidence="2 3">
    <name type="scientific">Pseudomonas oryzihabitans</name>
    <dbReference type="NCBI Taxonomy" id="47885"/>
    <lineage>
        <taxon>Bacteria</taxon>
        <taxon>Pseudomonadati</taxon>
        <taxon>Pseudomonadota</taxon>
        <taxon>Gammaproteobacteria</taxon>
        <taxon>Pseudomonadales</taxon>
        <taxon>Pseudomonadaceae</taxon>
        <taxon>Pseudomonas</taxon>
    </lineage>
</organism>
<sequence length="119" mass="13439">MPSLKLLADRGQPTDQYRLPAEKRLEGDPLQSLWLDYEDGSGVFAVGHWHSEVGKWRVSYTEEEYCQILEGVSLVTDDQGHATRLEPGNSFVVPRGFQGTWEVVEPTLKRFVVYEAKGG</sequence>
<feature type="domain" description="(S)-ureidoglycine aminohydrolase cupin" evidence="1">
    <location>
        <begin position="40"/>
        <end position="110"/>
    </location>
</feature>
<dbReference type="AlphaFoldDB" id="A0A178LG74"/>
<dbReference type="EMBL" id="LWCR01000012">
    <property type="protein sequence ID" value="OAN29696.1"/>
    <property type="molecule type" value="Genomic_DNA"/>
</dbReference>
<evidence type="ECO:0000259" key="1">
    <source>
        <dbReference type="Pfam" id="PF05899"/>
    </source>
</evidence>
<comment type="caution">
    <text evidence="2">The sequence shown here is derived from an EMBL/GenBank/DDBJ whole genome shotgun (WGS) entry which is preliminary data.</text>
</comment>
<proteinExistence type="predicted"/>